<dbReference type="InterPro" id="IPR058240">
    <property type="entry name" value="rSAM_sf"/>
</dbReference>
<dbReference type="CDD" id="cd01335">
    <property type="entry name" value="Radical_SAM"/>
    <property type="match status" value="1"/>
</dbReference>
<feature type="region of interest" description="Disordered" evidence="13">
    <location>
        <begin position="1"/>
        <end position="25"/>
    </location>
</feature>
<comment type="catalytic activity">
    <reaction evidence="12">
        <text>adenosine(37) in tRNA + 2 reduced [2Fe-2S]-[ferredoxin] + 2 S-adenosyl-L-methionine = 2-methyladenosine(37) in tRNA + 5'-deoxyadenosine + L-methionine + 2 oxidized [2Fe-2S]-[ferredoxin] + S-adenosyl-L-homocysteine</text>
        <dbReference type="Rhea" id="RHEA:43332"/>
        <dbReference type="Rhea" id="RHEA-COMP:10000"/>
        <dbReference type="Rhea" id="RHEA-COMP:10001"/>
        <dbReference type="Rhea" id="RHEA-COMP:10162"/>
        <dbReference type="Rhea" id="RHEA-COMP:10485"/>
        <dbReference type="ChEBI" id="CHEBI:17319"/>
        <dbReference type="ChEBI" id="CHEBI:33737"/>
        <dbReference type="ChEBI" id="CHEBI:33738"/>
        <dbReference type="ChEBI" id="CHEBI:57844"/>
        <dbReference type="ChEBI" id="CHEBI:57856"/>
        <dbReference type="ChEBI" id="CHEBI:59789"/>
        <dbReference type="ChEBI" id="CHEBI:74411"/>
        <dbReference type="ChEBI" id="CHEBI:74497"/>
        <dbReference type="EC" id="2.1.1.192"/>
    </reaction>
</comment>
<evidence type="ECO:0000256" key="1">
    <source>
        <dbReference type="ARBA" id="ARBA00004496"/>
    </source>
</evidence>
<dbReference type="AlphaFoldDB" id="A0A1G6AX59"/>
<dbReference type="InterPro" id="IPR027492">
    <property type="entry name" value="RNA_MTrfase_RlmN"/>
</dbReference>
<evidence type="ECO:0000256" key="12">
    <source>
        <dbReference type="HAMAP-Rule" id="MF_01849"/>
    </source>
</evidence>
<dbReference type="Pfam" id="PF21016">
    <property type="entry name" value="RlmN_N"/>
    <property type="match status" value="1"/>
</dbReference>
<dbReference type="InterPro" id="IPR048641">
    <property type="entry name" value="RlmN_N"/>
</dbReference>
<keyword evidence="11 12" id="KW-0411">Iron-sulfur</keyword>
<gene>
    <name evidence="12" type="primary">rlmN</name>
    <name evidence="15" type="ORF">SAMN02910293_00670</name>
</gene>
<evidence type="ECO:0000259" key="14">
    <source>
        <dbReference type="PROSITE" id="PS51918"/>
    </source>
</evidence>
<dbReference type="InterPro" id="IPR004383">
    <property type="entry name" value="rRNA_lsu_MTrfase_RlmN/Cfr"/>
</dbReference>
<evidence type="ECO:0000256" key="10">
    <source>
        <dbReference type="ARBA" id="ARBA00023004"/>
    </source>
</evidence>
<evidence type="ECO:0000256" key="4">
    <source>
        <dbReference type="ARBA" id="ARBA00022552"/>
    </source>
</evidence>
<dbReference type="InterPro" id="IPR040072">
    <property type="entry name" value="Methyltransferase_A"/>
</dbReference>
<dbReference type="Gene3D" id="3.20.20.70">
    <property type="entry name" value="Aldolase class I"/>
    <property type="match status" value="1"/>
</dbReference>
<dbReference type="GO" id="GO:0070475">
    <property type="term" value="P:rRNA base methylation"/>
    <property type="evidence" value="ECO:0007669"/>
    <property type="project" value="UniProtKB-UniRule"/>
</dbReference>
<dbReference type="SFLD" id="SFLDG01062">
    <property type="entry name" value="methyltransferase_(Class_A)"/>
    <property type="match status" value="1"/>
</dbReference>
<protein>
    <recommendedName>
        <fullName evidence="12">Probable dual-specificity RNA methyltransferase RlmN</fullName>
        <ecNumber evidence="12">2.1.1.192</ecNumber>
    </recommendedName>
    <alternativeName>
        <fullName evidence="12">23S rRNA (adenine(2503)-C(2))-methyltransferase</fullName>
    </alternativeName>
    <alternativeName>
        <fullName evidence="12">23S rRNA m2A2503 methyltransferase</fullName>
    </alternativeName>
    <alternativeName>
        <fullName evidence="12">Ribosomal RNA large subunit methyltransferase N</fullName>
    </alternativeName>
    <alternativeName>
        <fullName evidence="12">tRNA (adenine(37)-C(2))-methyltransferase</fullName>
    </alternativeName>
    <alternativeName>
        <fullName evidence="12">tRNA m2A37 methyltransferase</fullName>
    </alternativeName>
</protein>
<dbReference type="Pfam" id="PF04055">
    <property type="entry name" value="Radical_SAM"/>
    <property type="match status" value="1"/>
</dbReference>
<dbReference type="Proteomes" id="UP000182508">
    <property type="component" value="Unassembled WGS sequence"/>
</dbReference>
<dbReference type="NCBIfam" id="TIGR00048">
    <property type="entry name" value="rRNA_mod_RlmN"/>
    <property type="match status" value="1"/>
</dbReference>
<dbReference type="GO" id="GO:0051539">
    <property type="term" value="F:4 iron, 4 sulfur cluster binding"/>
    <property type="evidence" value="ECO:0007669"/>
    <property type="project" value="UniProtKB-UniRule"/>
</dbReference>
<feature type="active site" description="Proton acceptor" evidence="12">
    <location>
        <position position="115"/>
    </location>
</feature>
<dbReference type="EC" id="2.1.1.192" evidence="12"/>
<evidence type="ECO:0000313" key="15">
    <source>
        <dbReference type="EMBL" id="SDB12997.1"/>
    </source>
</evidence>
<feature type="binding site" evidence="12">
    <location>
        <position position="139"/>
    </location>
    <ligand>
        <name>[4Fe-4S] cluster</name>
        <dbReference type="ChEBI" id="CHEBI:49883"/>
        <note>4Fe-4S-S-AdoMet</note>
    </ligand>
</feature>
<feature type="binding site" evidence="12">
    <location>
        <position position="219"/>
    </location>
    <ligand>
        <name>S-adenosyl-L-methionine</name>
        <dbReference type="ChEBI" id="CHEBI:59789"/>
    </ligand>
</feature>
<keyword evidence="3 12" id="KW-0963">Cytoplasm</keyword>
<feature type="compositionally biased region" description="Basic and acidic residues" evidence="13">
    <location>
        <begin position="1"/>
        <end position="10"/>
    </location>
</feature>
<comment type="function">
    <text evidence="12">Specifically methylates position 2 of adenine 2503 in 23S rRNA and position 2 of adenine 37 in tRNAs.</text>
</comment>
<feature type="domain" description="Radical SAM core" evidence="14">
    <location>
        <begin position="121"/>
        <end position="359"/>
    </location>
</feature>
<evidence type="ECO:0000256" key="11">
    <source>
        <dbReference type="ARBA" id="ARBA00023014"/>
    </source>
</evidence>
<evidence type="ECO:0000256" key="5">
    <source>
        <dbReference type="ARBA" id="ARBA00022603"/>
    </source>
</evidence>
<dbReference type="PANTHER" id="PTHR30544">
    <property type="entry name" value="23S RRNA METHYLTRANSFERASE"/>
    <property type="match status" value="1"/>
</dbReference>
<evidence type="ECO:0000256" key="9">
    <source>
        <dbReference type="ARBA" id="ARBA00022723"/>
    </source>
</evidence>
<evidence type="ECO:0000256" key="2">
    <source>
        <dbReference type="ARBA" id="ARBA00022485"/>
    </source>
</evidence>
<comment type="similarity">
    <text evidence="12">Belongs to the radical SAM superfamily. RlmN family.</text>
</comment>
<evidence type="ECO:0000256" key="3">
    <source>
        <dbReference type="ARBA" id="ARBA00022490"/>
    </source>
</evidence>
<dbReference type="SFLD" id="SFLDF00275">
    <property type="entry name" value="adenosine_C2_methyltransferase"/>
    <property type="match status" value="1"/>
</dbReference>
<dbReference type="GO" id="GO:0019843">
    <property type="term" value="F:rRNA binding"/>
    <property type="evidence" value="ECO:0007669"/>
    <property type="project" value="UniProtKB-UniRule"/>
</dbReference>
<dbReference type="RefSeq" id="WP_074485524.1">
    <property type="nucleotide sequence ID" value="NZ_FMXP01000007.1"/>
</dbReference>
<dbReference type="GO" id="GO:0002935">
    <property type="term" value="F:tRNA (adenine(37)-C2)-methyltransferase activity"/>
    <property type="evidence" value="ECO:0007669"/>
    <property type="project" value="UniProtKB-UniRule"/>
</dbReference>
<dbReference type="PROSITE" id="PS51918">
    <property type="entry name" value="RADICAL_SAM"/>
    <property type="match status" value="1"/>
</dbReference>
<keyword evidence="4 12" id="KW-0698">rRNA processing</keyword>
<evidence type="ECO:0000256" key="6">
    <source>
        <dbReference type="ARBA" id="ARBA00022679"/>
    </source>
</evidence>
<organism evidence="15 16">
    <name type="scientific">Streptococcus henryi</name>
    <dbReference type="NCBI Taxonomy" id="439219"/>
    <lineage>
        <taxon>Bacteria</taxon>
        <taxon>Bacillati</taxon>
        <taxon>Bacillota</taxon>
        <taxon>Bacilli</taxon>
        <taxon>Lactobacillales</taxon>
        <taxon>Streptococcaceae</taxon>
        <taxon>Streptococcus</taxon>
    </lineage>
</organism>
<comment type="catalytic activity">
    <reaction evidence="12">
        <text>adenosine(2503) in 23S rRNA + 2 reduced [2Fe-2S]-[ferredoxin] + 2 S-adenosyl-L-methionine = 2-methyladenosine(2503) in 23S rRNA + 5'-deoxyadenosine + L-methionine + 2 oxidized [2Fe-2S]-[ferredoxin] + S-adenosyl-L-homocysteine</text>
        <dbReference type="Rhea" id="RHEA:42916"/>
        <dbReference type="Rhea" id="RHEA-COMP:10000"/>
        <dbReference type="Rhea" id="RHEA-COMP:10001"/>
        <dbReference type="Rhea" id="RHEA-COMP:10152"/>
        <dbReference type="Rhea" id="RHEA-COMP:10282"/>
        <dbReference type="ChEBI" id="CHEBI:17319"/>
        <dbReference type="ChEBI" id="CHEBI:33737"/>
        <dbReference type="ChEBI" id="CHEBI:33738"/>
        <dbReference type="ChEBI" id="CHEBI:57844"/>
        <dbReference type="ChEBI" id="CHEBI:57856"/>
        <dbReference type="ChEBI" id="CHEBI:59789"/>
        <dbReference type="ChEBI" id="CHEBI:74411"/>
        <dbReference type="ChEBI" id="CHEBI:74497"/>
        <dbReference type="EC" id="2.1.1.192"/>
    </reaction>
</comment>
<dbReference type="eggNOG" id="COG0820">
    <property type="taxonomic scope" value="Bacteria"/>
</dbReference>
<dbReference type="PANTHER" id="PTHR30544:SF5">
    <property type="entry name" value="RADICAL SAM CORE DOMAIN-CONTAINING PROTEIN"/>
    <property type="match status" value="1"/>
</dbReference>
<reference evidence="15 16" key="1">
    <citation type="submission" date="2016-10" db="EMBL/GenBank/DDBJ databases">
        <authorList>
            <person name="de Groot N.N."/>
        </authorList>
    </citation>
    <scope>NUCLEOTIDE SEQUENCE [LARGE SCALE GENOMIC DNA]</scope>
    <source>
        <strain evidence="15 16">A-4</strain>
    </source>
</reference>
<feature type="binding site" evidence="12">
    <location>
        <position position="320"/>
    </location>
    <ligand>
        <name>S-adenosyl-L-methionine</name>
        <dbReference type="ChEBI" id="CHEBI:59789"/>
    </ligand>
</feature>
<feature type="binding site" evidence="12">
    <location>
        <position position="135"/>
    </location>
    <ligand>
        <name>[4Fe-4S] cluster</name>
        <dbReference type="ChEBI" id="CHEBI:49883"/>
        <note>4Fe-4S-S-AdoMet</note>
    </ligand>
</feature>
<evidence type="ECO:0000256" key="13">
    <source>
        <dbReference type="SAM" id="MobiDB-lite"/>
    </source>
</evidence>
<dbReference type="STRING" id="439219.SAMN02910293_00670"/>
<dbReference type="GO" id="GO:0070040">
    <property type="term" value="F:rRNA (adenine(2503)-C2-)-methyltransferase activity"/>
    <property type="evidence" value="ECO:0007669"/>
    <property type="project" value="UniProtKB-UniRule"/>
</dbReference>
<evidence type="ECO:0000256" key="7">
    <source>
        <dbReference type="ARBA" id="ARBA00022691"/>
    </source>
</evidence>
<dbReference type="Gene3D" id="1.10.150.530">
    <property type="match status" value="1"/>
</dbReference>
<evidence type="ECO:0000313" key="16">
    <source>
        <dbReference type="Proteomes" id="UP000182508"/>
    </source>
</evidence>
<comment type="miscellaneous">
    <text evidence="12">Reaction proceeds by a ping-pong mechanism involving intermediate methylation of a conserved cysteine residue.</text>
</comment>
<accession>A0A1G6AX59</accession>
<keyword evidence="12" id="KW-1015">Disulfide bond</keyword>
<dbReference type="PIRSF" id="PIRSF006004">
    <property type="entry name" value="CHP00048"/>
    <property type="match status" value="1"/>
</dbReference>
<comment type="caution">
    <text evidence="12">Lacks conserved residue(s) required for the propagation of feature annotation.</text>
</comment>
<dbReference type="GO" id="GO:0000049">
    <property type="term" value="F:tRNA binding"/>
    <property type="evidence" value="ECO:0007669"/>
    <property type="project" value="UniProtKB-UniRule"/>
</dbReference>
<keyword evidence="7 12" id="KW-0949">S-adenosyl-L-methionine</keyword>
<dbReference type="SFLD" id="SFLDS00029">
    <property type="entry name" value="Radical_SAM"/>
    <property type="match status" value="1"/>
</dbReference>
<keyword evidence="2 12" id="KW-0004">4Fe-4S</keyword>
<keyword evidence="16" id="KW-1185">Reference proteome</keyword>
<dbReference type="SUPFAM" id="SSF102114">
    <property type="entry name" value="Radical SAM enzymes"/>
    <property type="match status" value="1"/>
</dbReference>
<feature type="active site" description="S-methylcysteine intermediate" evidence="12">
    <location>
        <position position="364"/>
    </location>
</feature>
<keyword evidence="5 12" id="KW-0489">Methyltransferase</keyword>
<keyword evidence="6 12" id="KW-0808">Transferase</keyword>
<comment type="cofactor">
    <cofactor evidence="12">
        <name>[4Fe-4S] cluster</name>
        <dbReference type="ChEBI" id="CHEBI:49883"/>
    </cofactor>
    <text evidence="12">Binds 1 [4Fe-4S] cluster. The cluster is coordinated with 3 cysteines and an exchangeable S-adenosyl-L-methionine.</text>
</comment>
<dbReference type="GO" id="GO:0005737">
    <property type="term" value="C:cytoplasm"/>
    <property type="evidence" value="ECO:0007669"/>
    <property type="project" value="UniProtKB-SubCell"/>
</dbReference>
<dbReference type="EMBL" id="FMXP01000007">
    <property type="protein sequence ID" value="SDB12997.1"/>
    <property type="molecule type" value="Genomic_DNA"/>
</dbReference>
<dbReference type="GO" id="GO:0030488">
    <property type="term" value="P:tRNA methylation"/>
    <property type="evidence" value="ECO:0007669"/>
    <property type="project" value="UniProtKB-UniRule"/>
</dbReference>
<comment type="subcellular location">
    <subcellularLocation>
        <location evidence="1 12">Cytoplasm</location>
    </subcellularLocation>
</comment>
<proteinExistence type="inferred from homology"/>
<keyword evidence="8 12" id="KW-0819">tRNA processing</keyword>
<sequence>MTELTTEVKKERRPRRQKPEDMPGYKPSIYSLTRDELIEWAIEHGQKKFRATQIWDWLYRKRVQSFEEMTNISKDFIAVLNENFCVNPLKQRIVQESKDGTVKYLFELPDGMLIETVLMRQHYGMSVCVTTQVGCNIGCTFCASGLIPKQRDLNSGEIVAQIMLVQKYFDDQGQGDRVSHIVVMGIGEPLDNYKNVMTFLRVVNDDNGLAIGARHITVSTSGLAHKIRDFANEGVQVNLAVSLHAPNNELRSSIMRINRSFPLEKLFAAIEYYIETTNRRVTFEYIMLNGVNDNPENAQELADLTKKIRKLSYINLIPYNPVSEHDQYSRSTKERVSAFYDVLKKNGVNCVVRQEHGTDIDAACGQLRSNTMKRDRERAVVEAAK</sequence>
<dbReference type="GO" id="GO:0046872">
    <property type="term" value="F:metal ion binding"/>
    <property type="evidence" value="ECO:0007669"/>
    <property type="project" value="UniProtKB-KW"/>
</dbReference>
<dbReference type="InterPro" id="IPR013785">
    <property type="entry name" value="Aldolase_TIM"/>
</dbReference>
<name>A0A1G6AX59_9STRE</name>
<dbReference type="FunFam" id="3.20.20.70:FF:000014">
    <property type="entry name" value="Probable dual-specificity RNA methyltransferase RlmN"/>
    <property type="match status" value="1"/>
</dbReference>
<keyword evidence="9 12" id="KW-0479">Metal-binding</keyword>
<feature type="binding site" evidence="12">
    <location>
        <begin position="187"/>
        <end position="188"/>
    </location>
    <ligand>
        <name>S-adenosyl-L-methionine</name>
        <dbReference type="ChEBI" id="CHEBI:59789"/>
    </ligand>
</feature>
<dbReference type="HAMAP" id="MF_01849">
    <property type="entry name" value="RNA_methyltr_RlmN"/>
    <property type="match status" value="1"/>
</dbReference>
<feature type="binding site" evidence="12">
    <location>
        <position position="142"/>
    </location>
    <ligand>
        <name>[4Fe-4S] cluster</name>
        <dbReference type="ChEBI" id="CHEBI:49883"/>
        <note>4Fe-4S-S-AdoMet</note>
    </ligand>
</feature>
<keyword evidence="10 12" id="KW-0408">Iron</keyword>
<evidence type="ECO:0000256" key="8">
    <source>
        <dbReference type="ARBA" id="ARBA00022694"/>
    </source>
</evidence>
<feature type="binding site" evidence="12">
    <location>
        <begin position="242"/>
        <end position="244"/>
    </location>
    <ligand>
        <name>S-adenosyl-L-methionine</name>
        <dbReference type="ChEBI" id="CHEBI:59789"/>
    </ligand>
</feature>
<dbReference type="InterPro" id="IPR007197">
    <property type="entry name" value="rSAM"/>
</dbReference>